<accession>A0A9Q8LAM5</accession>
<feature type="compositionally biased region" description="Polar residues" evidence="1">
    <location>
        <begin position="1"/>
        <end position="16"/>
    </location>
</feature>
<evidence type="ECO:0000313" key="3">
    <source>
        <dbReference type="EMBL" id="UJO13872.1"/>
    </source>
</evidence>
<keyword evidence="2" id="KW-1133">Transmembrane helix</keyword>
<feature type="compositionally biased region" description="Basic and acidic residues" evidence="1">
    <location>
        <begin position="80"/>
        <end position="92"/>
    </location>
</feature>
<keyword evidence="2" id="KW-0472">Membrane</keyword>
<protein>
    <recommendedName>
        <fullName evidence="5">Transmembrane protein</fullName>
    </recommendedName>
</protein>
<sequence length="369" mass="39711">MAHESWATTSSASTMELPTRPPTGLLFRDSVKGDKSRSWAKRISTFSRRSGRVGPPTPAAVDLEAARNADANTWEPFDEPGDHLRSPPRQEHPMPVLPEAEEDAYWRDGLRDWIAAQPPLVEGDQPATTLPIPGPQPFDQPSALTPSPIGLGISLPPGVHFATPPYPTYHEDMTGIPTRPMYAGTITSSAIESIYDAYTEAARPPYQPDGSTGRRCTHLRCSGAPQSHRTDLPSASSTASSVADFEKTNISPPSHPATGLNAIPIATSRGLSDLEKLNIRGFPSPGPSSDEHSDTAAAPRSTVHITSKSKLCQARLYRRRRRRLVIITLSVLALVCMLSGVVAALVTAGRKDIDTDAARKEVGFGVSFV</sequence>
<dbReference type="GeneID" id="71983227"/>
<feature type="transmembrane region" description="Helical" evidence="2">
    <location>
        <begin position="324"/>
        <end position="346"/>
    </location>
</feature>
<evidence type="ECO:0000256" key="1">
    <source>
        <dbReference type="SAM" id="MobiDB-lite"/>
    </source>
</evidence>
<dbReference type="RefSeq" id="XP_047758238.1">
    <property type="nucleotide sequence ID" value="XM_047902497.1"/>
</dbReference>
<keyword evidence="4" id="KW-1185">Reference proteome</keyword>
<gene>
    <name evidence="3" type="ORF">CLAFUR5_03349</name>
</gene>
<dbReference type="OMA" id="WAKRIST"/>
<name>A0A9Q8LAM5_PASFU</name>
<dbReference type="KEGG" id="ffu:CLAFUR5_03349"/>
<evidence type="ECO:0008006" key="5">
    <source>
        <dbReference type="Google" id="ProtNLM"/>
    </source>
</evidence>
<keyword evidence="2" id="KW-0812">Transmembrane</keyword>
<dbReference type="AlphaFoldDB" id="A0A9Q8LAM5"/>
<feature type="region of interest" description="Disordered" evidence="1">
    <location>
        <begin position="279"/>
        <end position="302"/>
    </location>
</feature>
<evidence type="ECO:0000313" key="4">
    <source>
        <dbReference type="Proteomes" id="UP000756132"/>
    </source>
</evidence>
<proteinExistence type="predicted"/>
<feature type="region of interest" description="Disordered" evidence="1">
    <location>
        <begin position="205"/>
        <end position="261"/>
    </location>
</feature>
<evidence type="ECO:0000256" key="2">
    <source>
        <dbReference type="SAM" id="Phobius"/>
    </source>
</evidence>
<dbReference type="Proteomes" id="UP000756132">
    <property type="component" value="Chromosome 2"/>
</dbReference>
<feature type="region of interest" description="Disordered" evidence="1">
    <location>
        <begin position="1"/>
        <end position="94"/>
    </location>
</feature>
<dbReference type="EMBL" id="CP090164">
    <property type="protein sequence ID" value="UJO13872.1"/>
    <property type="molecule type" value="Genomic_DNA"/>
</dbReference>
<organism evidence="3 4">
    <name type="scientific">Passalora fulva</name>
    <name type="common">Tomato leaf mold</name>
    <name type="synonym">Cladosporium fulvum</name>
    <dbReference type="NCBI Taxonomy" id="5499"/>
    <lineage>
        <taxon>Eukaryota</taxon>
        <taxon>Fungi</taxon>
        <taxon>Dikarya</taxon>
        <taxon>Ascomycota</taxon>
        <taxon>Pezizomycotina</taxon>
        <taxon>Dothideomycetes</taxon>
        <taxon>Dothideomycetidae</taxon>
        <taxon>Mycosphaerellales</taxon>
        <taxon>Mycosphaerellaceae</taxon>
        <taxon>Fulvia</taxon>
    </lineage>
</organism>
<reference evidence="3" key="2">
    <citation type="journal article" date="2022" name="Microb. Genom.">
        <title>A chromosome-scale genome assembly of the tomato pathogen Cladosporium fulvum reveals a compartmentalized genome architecture and the presence of a dispensable chromosome.</title>
        <authorList>
            <person name="Zaccaron A.Z."/>
            <person name="Chen L.H."/>
            <person name="Samaras A."/>
            <person name="Stergiopoulos I."/>
        </authorList>
    </citation>
    <scope>NUCLEOTIDE SEQUENCE</scope>
    <source>
        <strain evidence="3">Race5_Kim</strain>
    </source>
</reference>
<dbReference type="OrthoDB" id="10491405at2759"/>
<reference evidence="3" key="1">
    <citation type="submission" date="2021-12" db="EMBL/GenBank/DDBJ databases">
        <authorList>
            <person name="Zaccaron A."/>
            <person name="Stergiopoulos I."/>
        </authorList>
    </citation>
    <scope>NUCLEOTIDE SEQUENCE</scope>
    <source>
        <strain evidence="3">Race5_Kim</strain>
    </source>
</reference>